<name>A0A2N7WZV8_9BURK</name>
<evidence type="ECO:0000313" key="2">
    <source>
        <dbReference type="Proteomes" id="UP000235777"/>
    </source>
</evidence>
<accession>A0A2N7WZV8</accession>
<dbReference type="SUPFAM" id="SSF51445">
    <property type="entry name" value="(Trans)glycosidases"/>
    <property type="match status" value="1"/>
</dbReference>
<sequence>MTINRRQFLNTLAAAGIASVAGLDVAKAAVTSMPHFYGICGHYDYPPDSATLVNQLHSIGAKTLRLDTGGFNPTHIASVRRFATEIAAIDPSIKILCCITTSFLGTDENSAYNIAFTNAQTIAQMLGPAGVTDFECGNEMTASTLVFRTPGAPGNKVSDYIADNNWNRMRGTMRGLIDGIKSVNSAYRCGINFTIAQIAASDMLWHGMAPDGSTGHPTVRWDITTWHNYSVYGDLFNMTLDGYQTKMNVIDYISKAYGKPIMITEWAAKPEDTDAQKAAYCTKFLTEYYNNRLQYNIESVMKYQLLGSAQFGLLANPQETAAYAGFSRAHLA</sequence>
<comment type="caution">
    <text evidence="1">The sequence shown here is derived from an EMBL/GenBank/DDBJ whole genome shotgun (WGS) entry which is preliminary data.</text>
</comment>
<dbReference type="InterPro" id="IPR017853">
    <property type="entry name" value="GH"/>
</dbReference>
<protein>
    <recommendedName>
        <fullName evidence="3">Asl1-like glycosyl hydrolase catalytic domain-containing protein</fullName>
    </recommendedName>
</protein>
<reference evidence="1 2" key="1">
    <citation type="submission" date="2018-01" db="EMBL/GenBank/DDBJ databases">
        <title>Whole genome analyses suggest that Burkholderia sensu lato contains two further novel genera in the rhizoxinica-symbiotica group Mycetohabitans gen. nov., and Trinickia gen. nov.: implications for the evolution of diazotrophy and nodulation in the Burkholderiaceae.</title>
        <authorList>
            <person name="Estrada-de los Santos P."/>
            <person name="Palmer M."/>
            <person name="Chavez-Ramirez B."/>
            <person name="Beukes C."/>
            <person name="Steenkamp E.T."/>
            <person name="Hirsch A.M."/>
            <person name="Manyaka P."/>
            <person name="Maluk M."/>
            <person name="Lafos M."/>
            <person name="Crook M."/>
            <person name="Gross E."/>
            <person name="Simon M.F."/>
            <person name="Bueno dos Reis Junior F."/>
            <person name="Poole P.S."/>
            <person name="Venter S.N."/>
            <person name="James E.K."/>
        </authorList>
    </citation>
    <scope>NUCLEOTIDE SEQUENCE [LARGE SCALE GENOMIC DNA]</scope>
    <source>
        <strain evidence="1 2">JPY 581</strain>
    </source>
</reference>
<dbReference type="STRING" id="863227.GCA_000373005_05715"/>
<organism evidence="1 2">
    <name type="scientific">Trinickia symbiotica</name>
    <dbReference type="NCBI Taxonomy" id="863227"/>
    <lineage>
        <taxon>Bacteria</taxon>
        <taxon>Pseudomonadati</taxon>
        <taxon>Pseudomonadota</taxon>
        <taxon>Betaproteobacteria</taxon>
        <taxon>Burkholderiales</taxon>
        <taxon>Burkholderiaceae</taxon>
        <taxon>Trinickia</taxon>
    </lineage>
</organism>
<dbReference type="Proteomes" id="UP000235777">
    <property type="component" value="Unassembled WGS sequence"/>
</dbReference>
<dbReference type="EMBL" id="PNYC01000013">
    <property type="protein sequence ID" value="PMS35038.1"/>
    <property type="molecule type" value="Genomic_DNA"/>
</dbReference>
<dbReference type="InterPro" id="IPR006311">
    <property type="entry name" value="TAT_signal"/>
</dbReference>
<evidence type="ECO:0000313" key="1">
    <source>
        <dbReference type="EMBL" id="PMS35038.1"/>
    </source>
</evidence>
<dbReference type="PROSITE" id="PS51318">
    <property type="entry name" value="TAT"/>
    <property type="match status" value="1"/>
</dbReference>
<evidence type="ECO:0008006" key="3">
    <source>
        <dbReference type="Google" id="ProtNLM"/>
    </source>
</evidence>
<dbReference type="Gene3D" id="3.20.20.80">
    <property type="entry name" value="Glycosidases"/>
    <property type="match status" value="1"/>
</dbReference>
<keyword evidence="2" id="KW-1185">Reference proteome</keyword>
<proteinExistence type="predicted"/>
<dbReference type="AlphaFoldDB" id="A0A2N7WZV8"/>
<gene>
    <name evidence="1" type="ORF">C0Z20_20025</name>
</gene>